<feature type="region of interest" description="Disordered" evidence="1">
    <location>
        <begin position="57"/>
        <end position="198"/>
    </location>
</feature>
<feature type="compositionally biased region" description="Acidic residues" evidence="1">
    <location>
        <begin position="133"/>
        <end position="144"/>
    </location>
</feature>
<dbReference type="GO" id="GO:0055085">
    <property type="term" value="P:transmembrane transport"/>
    <property type="evidence" value="ECO:0007669"/>
    <property type="project" value="InterPro"/>
</dbReference>
<name>A0A3D9L0P3_MARFU</name>
<dbReference type="InterPro" id="IPR037682">
    <property type="entry name" value="TonB_C"/>
</dbReference>
<reference evidence="4 5" key="1">
    <citation type="submission" date="2018-07" db="EMBL/GenBank/DDBJ databases">
        <title>Genomic Encyclopedia of Type Strains, Phase IV (KMG-IV): sequencing the most valuable type-strain genomes for metagenomic binning, comparative biology and taxonomic classification.</title>
        <authorList>
            <person name="Goeker M."/>
        </authorList>
    </citation>
    <scope>NUCLEOTIDE SEQUENCE [LARGE SCALE GENOMIC DNA]</scope>
    <source>
        <strain evidence="4 5">DSM 4134</strain>
    </source>
</reference>
<feature type="compositionally biased region" description="Low complexity" evidence="1">
    <location>
        <begin position="112"/>
        <end position="122"/>
    </location>
</feature>
<sequence length="303" mass="33171">MADEKEKKYQRIGWISAIAAQLVMLLLFYFLIAWREPDPPIPSYGIELAFGIDNTGSGAEPVSAPEAAEAQPEEEVTEMVEETVDEPVEEVVEEAPVEPVESEPVESEPEIAETPITETPSPDVVEENAPPEPVEEVIAEEPMQEEPKKEEQVEQEQPAEEQPTEELNPEATMPKSADGDPNLNSGEEGGEGAAGKEEGTLDGRALMGEQGSSKGASLQMAGWVWDFQPQPKDNTDESGKIVYKIVVDQDGYITNIDLVSSTVSPVVERYYRQSVERLSFSKTNEYTPAPSSTGTITFIIRAK</sequence>
<evidence type="ECO:0000313" key="5">
    <source>
        <dbReference type="Proteomes" id="UP000256779"/>
    </source>
</evidence>
<keyword evidence="2" id="KW-0472">Membrane</keyword>
<feature type="compositionally biased region" description="Acidic residues" evidence="1">
    <location>
        <begin position="153"/>
        <end position="168"/>
    </location>
</feature>
<comment type="caution">
    <text evidence="4">The sequence shown here is derived from an EMBL/GenBank/DDBJ whole genome shotgun (WGS) entry which is preliminary data.</text>
</comment>
<organism evidence="4 5">
    <name type="scientific">Marinoscillum furvescens DSM 4134</name>
    <dbReference type="NCBI Taxonomy" id="1122208"/>
    <lineage>
        <taxon>Bacteria</taxon>
        <taxon>Pseudomonadati</taxon>
        <taxon>Bacteroidota</taxon>
        <taxon>Cytophagia</taxon>
        <taxon>Cytophagales</taxon>
        <taxon>Reichenbachiellaceae</taxon>
        <taxon>Marinoscillum</taxon>
    </lineage>
</organism>
<evidence type="ECO:0000256" key="2">
    <source>
        <dbReference type="SAM" id="Phobius"/>
    </source>
</evidence>
<feature type="transmembrane region" description="Helical" evidence="2">
    <location>
        <begin position="12"/>
        <end position="34"/>
    </location>
</feature>
<accession>A0A3D9L0P3</accession>
<feature type="compositionally biased region" description="Low complexity" evidence="1">
    <location>
        <begin position="59"/>
        <end position="70"/>
    </location>
</feature>
<dbReference type="RefSeq" id="WP_115869428.1">
    <property type="nucleotide sequence ID" value="NZ_QREG01000019.1"/>
</dbReference>
<protein>
    <submittedName>
        <fullName evidence="4">Outer membrane biosynthesis protein TonB</fullName>
    </submittedName>
</protein>
<feature type="compositionally biased region" description="Acidic residues" evidence="1">
    <location>
        <begin position="71"/>
        <end position="111"/>
    </location>
</feature>
<dbReference type="AlphaFoldDB" id="A0A3D9L0P3"/>
<dbReference type="PROSITE" id="PS52015">
    <property type="entry name" value="TONB_CTD"/>
    <property type="match status" value="1"/>
</dbReference>
<feature type="domain" description="TonB C-terminal" evidence="3">
    <location>
        <begin position="213"/>
        <end position="303"/>
    </location>
</feature>
<dbReference type="EMBL" id="QREG01000019">
    <property type="protein sequence ID" value="RED94919.1"/>
    <property type="molecule type" value="Genomic_DNA"/>
</dbReference>
<evidence type="ECO:0000313" key="4">
    <source>
        <dbReference type="EMBL" id="RED94919.1"/>
    </source>
</evidence>
<dbReference type="Proteomes" id="UP000256779">
    <property type="component" value="Unassembled WGS sequence"/>
</dbReference>
<evidence type="ECO:0000256" key="1">
    <source>
        <dbReference type="SAM" id="MobiDB-lite"/>
    </source>
</evidence>
<keyword evidence="5" id="KW-1185">Reference proteome</keyword>
<dbReference type="OrthoDB" id="979886at2"/>
<evidence type="ECO:0000259" key="3">
    <source>
        <dbReference type="PROSITE" id="PS52015"/>
    </source>
</evidence>
<gene>
    <name evidence="4" type="ORF">C7460_11930</name>
</gene>
<keyword evidence="2" id="KW-1133">Transmembrane helix</keyword>
<proteinExistence type="predicted"/>
<keyword evidence="2" id="KW-0812">Transmembrane</keyword>